<accession>A0A5N5V7J4</accession>
<evidence type="ECO:0000313" key="1">
    <source>
        <dbReference type="EMBL" id="KAB7757815.1"/>
    </source>
</evidence>
<protein>
    <submittedName>
        <fullName evidence="1">Uncharacterized protein</fullName>
    </submittedName>
</protein>
<gene>
    <name evidence="1" type="ORF">MPHL21000_06745</name>
</gene>
<evidence type="ECO:0000313" key="2">
    <source>
        <dbReference type="Proteomes" id="UP000325690"/>
    </source>
</evidence>
<dbReference type="AlphaFoldDB" id="A0A5N5V7J4"/>
<sequence length="32" mass="3672">MAKLLDAPDRVMTVIGRPDTWDRETHGYTVAR</sequence>
<dbReference type="Proteomes" id="UP000325690">
    <property type="component" value="Unassembled WGS sequence"/>
</dbReference>
<reference evidence="1 2" key="1">
    <citation type="submission" date="2012-10" db="EMBL/GenBank/DDBJ databases">
        <title>The draft sequence of the Mycobacterium pheli genome.</title>
        <authorList>
            <person name="Pettersson B.M.F."/>
            <person name="Das S."/>
            <person name="Dasgupta S."/>
            <person name="Bhattacharya A."/>
            <person name="Kirsebom L.A."/>
        </authorList>
    </citation>
    <scope>NUCLEOTIDE SEQUENCE [LARGE SCALE GENOMIC DNA]</scope>
    <source>
        <strain evidence="1 2">CCUG 21000</strain>
    </source>
</reference>
<dbReference type="EMBL" id="ANBP01000006">
    <property type="protein sequence ID" value="KAB7757815.1"/>
    <property type="molecule type" value="Genomic_DNA"/>
</dbReference>
<proteinExistence type="predicted"/>
<organism evidence="1 2">
    <name type="scientific">Mycolicibacterium phlei DSM 43239 = CCUG 21000</name>
    <dbReference type="NCBI Taxonomy" id="1226750"/>
    <lineage>
        <taxon>Bacteria</taxon>
        <taxon>Bacillati</taxon>
        <taxon>Actinomycetota</taxon>
        <taxon>Actinomycetes</taxon>
        <taxon>Mycobacteriales</taxon>
        <taxon>Mycobacteriaceae</taxon>
        <taxon>Mycolicibacterium</taxon>
    </lineage>
</organism>
<comment type="caution">
    <text evidence="1">The sequence shown here is derived from an EMBL/GenBank/DDBJ whole genome shotgun (WGS) entry which is preliminary data.</text>
</comment>
<name>A0A5N5V7J4_MYCPH</name>
<keyword evidence="2" id="KW-1185">Reference proteome</keyword>